<dbReference type="CDD" id="cd00198">
    <property type="entry name" value="vWFA"/>
    <property type="match status" value="1"/>
</dbReference>
<keyword evidence="5" id="KW-1185">Reference proteome</keyword>
<name>A0A0A7S0Q6_FRIPE</name>
<proteinExistence type="predicted"/>
<dbReference type="RefSeq" id="WP_039103840.1">
    <property type="nucleotide sequence ID" value="NZ_CP009056.1"/>
</dbReference>
<dbReference type="Gene3D" id="3.40.50.410">
    <property type="entry name" value="von Willebrand factor, type A domain"/>
    <property type="match status" value="1"/>
</dbReference>
<dbReference type="PANTHER" id="PTHR45982">
    <property type="entry name" value="REGULATOR OF CHROMOSOME CONDENSATION"/>
    <property type="match status" value="1"/>
</dbReference>
<feature type="domain" description="RCC1-like" evidence="3">
    <location>
        <begin position="1048"/>
        <end position="1320"/>
    </location>
</feature>
<evidence type="ECO:0000259" key="3">
    <source>
        <dbReference type="Pfam" id="PF25390"/>
    </source>
</evidence>
<dbReference type="Proteomes" id="UP000030901">
    <property type="component" value="Chromosome"/>
</dbReference>
<protein>
    <submittedName>
        <fullName evidence="4">Regulator of chromosome condensation (RCC1) repeat protein</fullName>
    </submittedName>
</protein>
<evidence type="ECO:0000313" key="4">
    <source>
        <dbReference type="EMBL" id="AJA44382.1"/>
    </source>
</evidence>
<dbReference type="OrthoDB" id="5567205at2"/>
<dbReference type="InterPro" id="IPR000408">
    <property type="entry name" value="Reg_chr_condens"/>
</dbReference>
<dbReference type="PROSITE" id="PS50012">
    <property type="entry name" value="RCC1_3"/>
    <property type="match status" value="5"/>
</dbReference>
<sequence>MSTINTPISVRLNTQDSEFVPTGKSVLIPLEIEILENWCEVTIDFSFYSSNKNLVSPTIEITPIVLKNLQYEPITETMINMVVYEEGFYDVEAKITATFSEEESVSNENKLVTTLSFGVFSTQDKYIYAHSSQTAFNKYTAIEATNDPVNENNNLTKLEKTQFIDSSSPQEQMEDISHYQSENIQKIKNFTNSFKTSLFSQPQSRLALKKGQNATLKVQWPIDNRYNSFLPLDQATIEINGCDGSLFKGVLNNGQFTFTVPQDNFTFNATIFAENTNKFGIFSEQDPNYLIKTTFCNQLEYNITDSTAPCWSVFQAITDLVDITKRVLNFERQNNRKIYVNSRNSNSFYNSKDESIHIGNNDFYDWDVIAHEFGHAIAHESNSVNYFTGAFYNGVNQYDYSYNNTTYRNKSTSLALAFNEGYGIWIGVRLLKESNYANKMPFVGDDIYTDKAQNGCYQLDIDLRDHKTLCNIYGEDAQEAIAKLLWQLGDKDKRSNIRALCSYPGTEVVSYSLEKIFNNVFRGKKLNNISDFYIRMFANYVGVEIDYMKSVALGSRVNKTILEKIHNLAMPFAEFGVGVVIDDTKTQGIYQLVWSQLKTGSLPGHDQFDIYFFSSDLSTLAYKIQDRHVGNGNEMVQQDGTTYSYALQKKDITELSAFSSRQPHQDKTLYVLIAATATGKTACYGELLTGPYFSNIVKFKFPESRKTVIAVDSSGSNIATDPNNLRIVVAHNLLKTQADRNNDIFNGIIKNERVVQTAAMDFDVYPKFLPGPIDASFEWPDELYNQEIFKTVDSLGPTDIALAIDAAVEALQEHDSSDQPISKPSNERNSLYLITDMSNNKGDEPVKKSLNNAEFENIKVHIGHLQPFGVVPPVDSYKVESYNGDFITTRGRVAFDDVIESILKTGGSYAVVEDANSQQAWMELAEYLDHNDLDNLKEIDLPLNVCFYSIGKAGKNTPTYLITPKKSGEVTITVDGKGNFVPNLTINGIGQQKDIGQDCYEIKLRAKAGRTYAVELNKPLNSQGLYSIVARLPESKSICEGDLVKTGAALTQTGDVYVWGYRAYGQQGNGTNNVKANSAPQKVTGLANIEKLIGGTYHLLALDADGKVWGWGENRYGQAGFSGNYTSTPRQILTQVEQISAGEQFSMALDNTGQAWVWGINNFGQLGNTWNYFSNCPIRINFNCEKVRLIGCASNGAFAVTEQGHVWAWGSNETCGLGINKNSGNRQNVFAIPVHVTSLDKYADKIIYIGGGIGWGEALLDDGTVIGWGLKAALGLGFSVTNQVSTEPVVIMKDVEQLFVRYKGSFALTKDGKLYTWGQTLSNAPQMIYGEKPTLRQGVNSKIIRIGGGMEHLFYQTEKGDIYGVGYNGEYKLNQNEAEGANIDWPGIKITLS</sequence>
<dbReference type="HOGENOM" id="CLU_254775_0_0_6"/>
<keyword evidence="1" id="KW-0344">Guanine-nucleotide releasing factor</keyword>
<evidence type="ECO:0000256" key="1">
    <source>
        <dbReference type="ARBA" id="ARBA00022658"/>
    </source>
</evidence>
<dbReference type="InterPro" id="IPR036465">
    <property type="entry name" value="vWFA_dom_sf"/>
</dbReference>
<dbReference type="EMBL" id="CP009056">
    <property type="protein sequence ID" value="AJA44382.1"/>
    <property type="molecule type" value="Genomic_DNA"/>
</dbReference>
<dbReference type="InterPro" id="IPR051553">
    <property type="entry name" value="Ran_GTPase-activating"/>
</dbReference>
<dbReference type="KEGG" id="fpp:FPB0191_00551"/>
<dbReference type="Pfam" id="PF25390">
    <property type="entry name" value="WD40_RLD"/>
    <property type="match status" value="1"/>
</dbReference>
<dbReference type="SUPFAM" id="SSF50985">
    <property type="entry name" value="RCC1/BLIP-II"/>
    <property type="match status" value="2"/>
</dbReference>
<gene>
    <name evidence="4" type="ORF">FPB0191_00551</name>
</gene>
<evidence type="ECO:0000313" key="5">
    <source>
        <dbReference type="Proteomes" id="UP000030901"/>
    </source>
</evidence>
<dbReference type="InterPro" id="IPR058923">
    <property type="entry name" value="RCC1-like_dom"/>
</dbReference>
<evidence type="ECO:0000256" key="2">
    <source>
        <dbReference type="ARBA" id="ARBA00022737"/>
    </source>
</evidence>
<reference evidence="4 5" key="1">
    <citation type="journal article" date="2014" name="Appl. Environ. Microbiol.">
        <title>Gut symbionts from distinct hosts exhibit genotoxic activity via divergent colibactin biosynthetic pathways.</title>
        <authorList>
            <person name="Engel P."/>
            <person name="Vizcaino M.I."/>
            <person name="Crawford J.M."/>
        </authorList>
    </citation>
    <scope>NUCLEOTIDE SEQUENCE [LARGE SCALE GENOMIC DNA]</scope>
    <source>
        <strain evidence="4 5">PEB0191</strain>
    </source>
</reference>
<dbReference type="InterPro" id="IPR009091">
    <property type="entry name" value="RCC1/BLIP-II"/>
</dbReference>
<keyword evidence="2" id="KW-0677">Repeat</keyword>
<dbReference type="SUPFAM" id="SSF55486">
    <property type="entry name" value="Metalloproteases ('zincins'), catalytic domain"/>
    <property type="match status" value="1"/>
</dbReference>
<accession>A0A0A7S0Q6</accession>
<organism evidence="4 5">
    <name type="scientific">Frischella perrara</name>
    <dbReference type="NCBI Taxonomy" id="1267021"/>
    <lineage>
        <taxon>Bacteria</taxon>
        <taxon>Pseudomonadati</taxon>
        <taxon>Pseudomonadota</taxon>
        <taxon>Gammaproteobacteria</taxon>
        <taxon>Orbales</taxon>
        <taxon>Orbaceae</taxon>
        <taxon>Frischella</taxon>
    </lineage>
</organism>
<dbReference type="Gene3D" id="2.130.10.30">
    <property type="entry name" value="Regulator of chromosome condensation 1/beta-lactamase-inhibitor protein II"/>
    <property type="match status" value="1"/>
</dbReference>
<dbReference type="STRING" id="1267021.FPB0191_00551"/>
<dbReference type="PANTHER" id="PTHR45982:SF1">
    <property type="entry name" value="REGULATOR OF CHROMOSOME CONDENSATION"/>
    <property type="match status" value="1"/>
</dbReference>